<name>A0A3N5C7X8_9BACL</name>
<accession>A0A3N5C7X8</accession>
<dbReference type="SUPFAM" id="SSF55904">
    <property type="entry name" value="Ornithine decarboxylase C-terminal domain"/>
    <property type="match status" value="1"/>
</dbReference>
<dbReference type="OrthoDB" id="9815233at2"/>
<keyword evidence="5" id="KW-1185">Reference proteome</keyword>
<dbReference type="EMBL" id="RKRK01000007">
    <property type="protein sequence ID" value="RPF54495.1"/>
    <property type="molecule type" value="Genomic_DNA"/>
</dbReference>
<dbReference type="InterPro" id="IPR000310">
    <property type="entry name" value="Orn/Lys/Arg_deCO2ase_major_dom"/>
</dbReference>
<dbReference type="RefSeq" id="WP_123808769.1">
    <property type="nucleotide sequence ID" value="NZ_RKRK01000007.1"/>
</dbReference>
<evidence type="ECO:0000313" key="4">
    <source>
        <dbReference type="EMBL" id="RPF54495.1"/>
    </source>
</evidence>
<dbReference type="Pfam" id="PF01276">
    <property type="entry name" value="OKR_DC_1"/>
    <property type="match status" value="1"/>
</dbReference>
<evidence type="ECO:0000259" key="3">
    <source>
        <dbReference type="Pfam" id="PF01276"/>
    </source>
</evidence>
<evidence type="ECO:0000313" key="5">
    <source>
        <dbReference type="Proteomes" id="UP000277108"/>
    </source>
</evidence>
<dbReference type="Proteomes" id="UP000277108">
    <property type="component" value="Unassembled WGS sequence"/>
</dbReference>
<gene>
    <name evidence="4" type="ORF">EDD62_1797</name>
</gene>
<dbReference type="SUPFAM" id="SSF53383">
    <property type="entry name" value="PLP-dependent transferases"/>
    <property type="match status" value="1"/>
</dbReference>
<dbReference type="Gene3D" id="3.90.100.10">
    <property type="entry name" value="Orn/Lys/Arg decarboxylase, C-terminal domain"/>
    <property type="match status" value="1"/>
</dbReference>
<dbReference type="InterPro" id="IPR015424">
    <property type="entry name" value="PyrdxlP-dep_Trfase"/>
</dbReference>
<keyword evidence="2" id="KW-0663">Pyridoxal phosphate</keyword>
<dbReference type="AlphaFoldDB" id="A0A3N5C7X8"/>
<dbReference type="PANTHER" id="PTHR43277">
    <property type="entry name" value="ARGININE DECARBOXYLASE"/>
    <property type="match status" value="1"/>
</dbReference>
<dbReference type="InterPro" id="IPR036633">
    <property type="entry name" value="Prn/Lys/Arg_de-COase_C_sf"/>
</dbReference>
<dbReference type="InterPro" id="IPR015421">
    <property type="entry name" value="PyrdxlP-dep_Trfase_major"/>
</dbReference>
<organism evidence="4 5">
    <name type="scientific">Abyssicoccus albus</name>
    <dbReference type="NCBI Taxonomy" id="1817405"/>
    <lineage>
        <taxon>Bacteria</taxon>
        <taxon>Bacillati</taxon>
        <taxon>Bacillota</taxon>
        <taxon>Bacilli</taxon>
        <taxon>Bacillales</taxon>
        <taxon>Abyssicoccaceae</taxon>
    </lineage>
</organism>
<feature type="domain" description="Orn/Lys/Arg decarboxylases family 1 pyridoxal-P attachment site" evidence="3">
    <location>
        <begin position="8"/>
        <end position="262"/>
    </location>
</feature>
<dbReference type="GO" id="GO:0003824">
    <property type="term" value="F:catalytic activity"/>
    <property type="evidence" value="ECO:0007669"/>
    <property type="project" value="InterPro"/>
</dbReference>
<evidence type="ECO:0000256" key="2">
    <source>
        <dbReference type="ARBA" id="ARBA00022898"/>
    </source>
</evidence>
<proteinExistence type="predicted"/>
<evidence type="ECO:0000256" key="1">
    <source>
        <dbReference type="ARBA" id="ARBA00001933"/>
    </source>
</evidence>
<sequence length="452" mass="52033">MNYIHQYLNNRNKDNRISFHVPGHHNGTIGNLTLNSRSDITELSDSDDLHDANGIIKQSMMQYKYFFPSYTSHYLVNGTTSGIMSAIYGTLHHVEKPSVLIIGAKHKSIDHGLKLVKASGDYIKTSSSDDELLSSISNSLEQNEYQLVIVTNPTYEGYSMSIEKVIKLVQSKNIPTMVDEAHGAHMILDSDYFGRSATEFNADIVVQSFHKTLPTLTGSSMIHIHDVFNDKFPIEYFLSVFQTSSPSYLMMESLDQCFSFMKEFDIHYFKEQFEKLLNMFHSYGFKTFYEDPVKVRVEYKSYLGKQIEKAFYNRGIDIEYSKDQYVLLIIPLFQRGHHFPIDRLSDILKKVVNDIESYQSKLNRSSNVDVEKNQSFDFSLGFQLTSLRELVTIDDSLGRINLLPIIPYPPGQIFLQSGDEITNHDIIEIKRMIHDNKHVQNIIDGGYIYVRK</sequence>
<protein>
    <submittedName>
        <fullName evidence="4">Arginine/lysine/ornithine decarboxylase</fullName>
    </submittedName>
</protein>
<dbReference type="InterPro" id="IPR052357">
    <property type="entry name" value="Orn_Lys_Arg_decarboxylase-I"/>
</dbReference>
<dbReference type="Gene3D" id="3.40.640.10">
    <property type="entry name" value="Type I PLP-dependent aspartate aminotransferase-like (Major domain)"/>
    <property type="match status" value="1"/>
</dbReference>
<dbReference type="PANTHER" id="PTHR43277:SF3">
    <property type="entry name" value="DECARBOXYLASE, PUTATIVE-RELATED"/>
    <property type="match status" value="1"/>
</dbReference>
<comment type="cofactor">
    <cofactor evidence="1">
        <name>pyridoxal 5'-phosphate</name>
        <dbReference type="ChEBI" id="CHEBI:597326"/>
    </cofactor>
</comment>
<reference evidence="4 5" key="1">
    <citation type="submission" date="2018-11" db="EMBL/GenBank/DDBJ databases">
        <title>Genomic Encyclopedia of Type Strains, Phase IV (KMG-IV): sequencing the most valuable type-strain genomes for metagenomic binning, comparative biology and taxonomic classification.</title>
        <authorList>
            <person name="Goeker M."/>
        </authorList>
    </citation>
    <scope>NUCLEOTIDE SEQUENCE [LARGE SCALE GENOMIC DNA]</scope>
    <source>
        <strain evidence="4 5">DSM 29158</strain>
    </source>
</reference>
<comment type="caution">
    <text evidence="4">The sequence shown here is derived from an EMBL/GenBank/DDBJ whole genome shotgun (WGS) entry which is preliminary data.</text>
</comment>